<dbReference type="GO" id="GO:0015979">
    <property type="term" value="P:photosynthesis"/>
    <property type="evidence" value="ECO:0007669"/>
    <property type="project" value="UniProtKB-KW"/>
</dbReference>
<evidence type="ECO:0000313" key="5">
    <source>
        <dbReference type="EMBL" id="MBM3330583.1"/>
    </source>
</evidence>
<accession>A0A938BT47</accession>
<dbReference type="CDD" id="cd15482">
    <property type="entry name" value="Sialidase_non-viral"/>
    <property type="match status" value="1"/>
</dbReference>
<feature type="domain" description="Photosynthesis system II assembly factor Ycf48/Hcf136-like" evidence="4">
    <location>
        <begin position="462"/>
        <end position="548"/>
    </location>
</feature>
<dbReference type="EMBL" id="VGIR01000006">
    <property type="protein sequence ID" value="MBM3330583.1"/>
    <property type="molecule type" value="Genomic_DNA"/>
</dbReference>
<evidence type="ECO:0000256" key="3">
    <source>
        <dbReference type="SAM" id="SignalP"/>
    </source>
</evidence>
<dbReference type="AlphaFoldDB" id="A0A938BT47"/>
<dbReference type="GO" id="GO:0009523">
    <property type="term" value="C:photosystem II"/>
    <property type="evidence" value="ECO:0007669"/>
    <property type="project" value="UniProtKB-KW"/>
</dbReference>
<dbReference type="PANTHER" id="PTHR47199">
    <property type="entry name" value="PHOTOSYSTEM II STABILITY/ASSEMBLY FACTOR HCF136, CHLOROPLASTIC"/>
    <property type="match status" value="1"/>
</dbReference>
<sequence>MLRWKISFLTCVVLCAMAAADWSYRCPLPTGNDLFAVQHVQANTWLVSGAGGTVLKTTDNGASWSDHGAYGRPYAFRRIHFPADTLTGFVLGRSGDGGRAVFRTTDGGRNWTMVLSNILYRFEDICFSSDTRTGLAVGYFPGSPESTVVFRTIDSGVTWTRSEPREIGRLYGVLLLADDRTGYAAGNLGTSGGVVFRTTDAGVTWNRVAGPVGHSLTHISFPVDGQTGYAVGNYGLVLKTTDAGLSWDSSGFQSGWNSIGAGFRDNQTGFVLMGVYNGGAQTRHRTTDGGATWSEDTTSSFYPTSLDFAADGEHVLMTGLAGDLKLSSDTGRTWFDLARRVTRHTLTGVSFPTGPESGYMASDFGGLFATGDYGQNWMALGAFDSTYLFTEIVFPGGPETGFVSGRHGLNRGVVCRTTDEGVTWDSVLGSSGSTFSDLSFPTGETGYARAGNLVYRTTDAGSTWSPRHTGTSATYLDMDFCCADTGMLVGEWGAVARTTDAGQTWSVVNAGMTDDLYAVSLLPGGQDVHVCGSDRYFARSTDGGETWQGEFIGSSSDCLYDITFPAGADTGYMVGERDIFRTTDQGATWTSQFPTSALLMAVCFPVDCRNGYAVGTGGTVVATGDAGGAVHETPHAERRTPSGRPTIIRGVLRLGSRLAASGPQRAELLDMSGRKVMHLVPGENSIRHLTSGVYVVRRYQSGRLPTTSLTKVAVVW</sequence>
<protein>
    <recommendedName>
        <fullName evidence="4">Photosynthesis system II assembly factor Ycf48/Hcf136-like domain-containing protein</fullName>
    </recommendedName>
</protein>
<comment type="caution">
    <text evidence="5">The sequence shown here is derived from an EMBL/GenBank/DDBJ whole genome shotgun (WGS) entry which is preliminary data.</text>
</comment>
<evidence type="ECO:0000256" key="1">
    <source>
        <dbReference type="ARBA" id="ARBA00022531"/>
    </source>
</evidence>
<evidence type="ECO:0000259" key="4">
    <source>
        <dbReference type="Pfam" id="PF14870"/>
    </source>
</evidence>
<proteinExistence type="predicted"/>
<keyword evidence="3" id="KW-0732">Signal</keyword>
<name>A0A938BT47_UNCW3</name>
<dbReference type="Pfam" id="PF14870">
    <property type="entry name" value="PSII_BNR"/>
    <property type="match status" value="1"/>
</dbReference>
<reference evidence="5" key="1">
    <citation type="submission" date="2019-03" db="EMBL/GenBank/DDBJ databases">
        <title>Lake Tanganyika Metagenome-Assembled Genomes (MAGs).</title>
        <authorList>
            <person name="Tran P."/>
        </authorList>
    </citation>
    <scope>NUCLEOTIDE SEQUENCE</scope>
    <source>
        <strain evidence="5">K_DeepCast_150m_m2_040</strain>
    </source>
</reference>
<organism evidence="5 6">
    <name type="scientific">candidate division WOR-3 bacterium</name>
    <dbReference type="NCBI Taxonomy" id="2052148"/>
    <lineage>
        <taxon>Bacteria</taxon>
        <taxon>Bacteria division WOR-3</taxon>
    </lineage>
</organism>
<keyword evidence="2" id="KW-0604">Photosystem II</keyword>
<evidence type="ECO:0000256" key="2">
    <source>
        <dbReference type="ARBA" id="ARBA00023276"/>
    </source>
</evidence>
<dbReference type="Proteomes" id="UP000779900">
    <property type="component" value="Unassembled WGS sequence"/>
</dbReference>
<dbReference type="PANTHER" id="PTHR47199:SF2">
    <property type="entry name" value="PHOTOSYSTEM II STABILITY_ASSEMBLY FACTOR HCF136, CHLOROPLASTIC"/>
    <property type="match status" value="1"/>
</dbReference>
<feature type="chain" id="PRO_5037933596" description="Photosynthesis system II assembly factor Ycf48/Hcf136-like domain-containing protein" evidence="3">
    <location>
        <begin position="19"/>
        <end position="716"/>
    </location>
</feature>
<dbReference type="Gene3D" id="2.130.10.10">
    <property type="entry name" value="YVTN repeat-like/Quinoprotein amine dehydrogenase"/>
    <property type="match status" value="4"/>
</dbReference>
<dbReference type="InterPro" id="IPR028203">
    <property type="entry name" value="PSII_CF48-like_dom"/>
</dbReference>
<feature type="signal peptide" evidence="3">
    <location>
        <begin position="1"/>
        <end position="18"/>
    </location>
</feature>
<keyword evidence="1" id="KW-0602">Photosynthesis</keyword>
<dbReference type="SUPFAM" id="SSF110296">
    <property type="entry name" value="Oligoxyloglucan reducing end-specific cellobiohydrolase"/>
    <property type="match status" value="2"/>
</dbReference>
<gene>
    <name evidence="5" type="ORF">FJY68_01870</name>
</gene>
<dbReference type="InterPro" id="IPR015943">
    <property type="entry name" value="WD40/YVTN_repeat-like_dom_sf"/>
</dbReference>
<evidence type="ECO:0000313" key="6">
    <source>
        <dbReference type="Proteomes" id="UP000779900"/>
    </source>
</evidence>